<dbReference type="SUPFAM" id="SSF47954">
    <property type="entry name" value="Cyclin-like"/>
    <property type="match status" value="1"/>
</dbReference>
<protein>
    <recommendedName>
        <fullName evidence="5">Cyclin</fullName>
    </recommendedName>
</protein>
<dbReference type="GO" id="GO:0051301">
    <property type="term" value="P:cell division"/>
    <property type="evidence" value="ECO:0007669"/>
    <property type="project" value="UniProtKB-KW"/>
</dbReference>
<dbReference type="GO" id="GO:0019901">
    <property type="term" value="F:protein kinase binding"/>
    <property type="evidence" value="ECO:0007669"/>
    <property type="project" value="InterPro"/>
</dbReference>
<comment type="similarity">
    <text evidence="1">Belongs to the cyclin family. Cyclin U/P subfamily.</text>
</comment>
<dbReference type="Pfam" id="PF08613">
    <property type="entry name" value="Cyclin"/>
    <property type="match status" value="1"/>
</dbReference>
<sequence>MAEGAELVGESAHQDMPRVVAALAGILERVAGRNDAAATPAELAAAPASPSRATAKPGISVRAPACYVVAYIYLDRLLRRGRRCLALALAVDSYSVHRLLITAVLSAVKFMDDICYNNAYFAKVGGISLAEMNYLEVDFLFGVGFDLNVTPETFADYCAVLQSEMLCAAPPTRLHYCCLSEDDAGSSSSSSLREAAMEAS</sequence>
<dbReference type="Gene3D" id="1.10.472.10">
    <property type="entry name" value="Cyclin-like"/>
    <property type="match status" value="1"/>
</dbReference>
<name>A3A9N8_ORYSJ</name>
<evidence type="ECO:0008006" key="5">
    <source>
        <dbReference type="Google" id="ProtNLM"/>
    </source>
</evidence>
<keyword evidence="3" id="KW-0131">Cell cycle</keyword>
<evidence type="ECO:0000256" key="1">
    <source>
        <dbReference type="ARBA" id="ARBA00007215"/>
    </source>
</evidence>
<keyword evidence="2" id="KW-0132">Cell division</keyword>
<gene>
    <name evidence="4" type="ORF">OsJ_07758</name>
</gene>
<dbReference type="EMBL" id="CM000139">
    <property type="protein sequence ID" value="EAZ24027.1"/>
    <property type="molecule type" value="Genomic_DNA"/>
</dbReference>
<dbReference type="InterPro" id="IPR013922">
    <property type="entry name" value="Cyclin_PHO80-like"/>
</dbReference>
<organism evidence="4">
    <name type="scientific">Oryza sativa subsp. japonica</name>
    <name type="common">Rice</name>
    <dbReference type="NCBI Taxonomy" id="39947"/>
    <lineage>
        <taxon>Eukaryota</taxon>
        <taxon>Viridiplantae</taxon>
        <taxon>Streptophyta</taxon>
        <taxon>Embryophyta</taxon>
        <taxon>Tracheophyta</taxon>
        <taxon>Spermatophyta</taxon>
        <taxon>Magnoliopsida</taxon>
        <taxon>Liliopsida</taxon>
        <taxon>Poales</taxon>
        <taxon>Poaceae</taxon>
        <taxon>BOP clade</taxon>
        <taxon>Oryzoideae</taxon>
        <taxon>Oryzeae</taxon>
        <taxon>Oryzinae</taxon>
        <taxon>Oryza</taxon>
        <taxon>Oryza sativa</taxon>
    </lineage>
</organism>
<dbReference type="PANTHER" id="PTHR15615:SF104">
    <property type="entry name" value="OS02G0652000 PROTEIN"/>
    <property type="match status" value="1"/>
</dbReference>
<dbReference type="Proteomes" id="UP000007752">
    <property type="component" value="Chromosome 2"/>
</dbReference>
<dbReference type="PANTHER" id="PTHR15615">
    <property type="match status" value="1"/>
</dbReference>
<evidence type="ECO:0000256" key="3">
    <source>
        <dbReference type="ARBA" id="ARBA00023306"/>
    </source>
</evidence>
<proteinExistence type="inferred from homology"/>
<accession>A3A9N8</accession>
<evidence type="ECO:0000313" key="4">
    <source>
        <dbReference type="EMBL" id="EAZ24027.1"/>
    </source>
</evidence>
<dbReference type="InterPro" id="IPR036915">
    <property type="entry name" value="Cyclin-like_sf"/>
</dbReference>
<evidence type="ECO:0000256" key="2">
    <source>
        <dbReference type="ARBA" id="ARBA00022618"/>
    </source>
</evidence>
<dbReference type="AlphaFoldDB" id="A3A9N8"/>
<reference evidence="4" key="1">
    <citation type="journal article" date="2005" name="PLoS Biol.">
        <title>The genomes of Oryza sativa: a history of duplications.</title>
        <authorList>
            <person name="Yu J."/>
            <person name="Wang J."/>
            <person name="Lin W."/>
            <person name="Li S."/>
            <person name="Li H."/>
            <person name="Zhou J."/>
            <person name="Ni P."/>
            <person name="Dong W."/>
            <person name="Hu S."/>
            <person name="Zeng C."/>
            <person name="Zhang J."/>
            <person name="Zhang Y."/>
            <person name="Li R."/>
            <person name="Xu Z."/>
            <person name="Li S."/>
            <person name="Li X."/>
            <person name="Zheng H."/>
            <person name="Cong L."/>
            <person name="Lin L."/>
            <person name="Yin J."/>
            <person name="Geng J."/>
            <person name="Li G."/>
            <person name="Shi J."/>
            <person name="Liu J."/>
            <person name="Lv H."/>
            <person name="Li J."/>
            <person name="Wang J."/>
            <person name="Deng Y."/>
            <person name="Ran L."/>
            <person name="Shi X."/>
            <person name="Wang X."/>
            <person name="Wu Q."/>
            <person name="Li C."/>
            <person name="Ren X."/>
            <person name="Wang J."/>
            <person name="Wang X."/>
            <person name="Li D."/>
            <person name="Liu D."/>
            <person name="Zhang X."/>
            <person name="Ji Z."/>
            <person name="Zhao W."/>
            <person name="Sun Y."/>
            <person name="Zhang Z."/>
            <person name="Bao J."/>
            <person name="Han Y."/>
            <person name="Dong L."/>
            <person name="Ji J."/>
            <person name="Chen P."/>
            <person name="Wu S."/>
            <person name="Liu J."/>
            <person name="Xiao Y."/>
            <person name="Bu D."/>
            <person name="Tan J."/>
            <person name="Yang L."/>
            <person name="Ye C."/>
            <person name="Zhang J."/>
            <person name="Xu J."/>
            <person name="Zhou Y."/>
            <person name="Yu Y."/>
            <person name="Zhang B."/>
            <person name="Zhuang S."/>
            <person name="Wei H."/>
            <person name="Liu B."/>
            <person name="Lei M."/>
            <person name="Yu H."/>
            <person name="Li Y."/>
            <person name="Xu H."/>
            <person name="Wei S."/>
            <person name="He X."/>
            <person name="Fang L."/>
            <person name="Zhang Z."/>
            <person name="Zhang Y."/>
            <person name="Huang X."/>
            <person name="Su Z."/>
            <person name="Tong W."/>
            <person name="Li J."/>
            <person name="Tong Z."/>
            <person name="Li S."/>
            <person name="Ye J."/>
            <person name="Wang L."/>
            <person name="Fang L."/>
            <person name="Lei T."/>
            <person name="Chen C."/>
            <person name="Chen H."/>
            <person name="Xu Z."/>
            <person name="Li H."/>
            <person name="Huang H."/>
            <person name="Zhang F."/>
            <person name="Xu H."/>
            <person name="Li N."/>
            <person name="Zhao C."/>
            <person name="Li S."/>
            <person name="Dong L."/>
            <person name="Huang Y."/>
            <person name="Li L."/>
            <person name="Xi Y."/>
            <person name="Qi Q."/>
            <person name="Li W."/>
            <person name="Zhang B."/>
            <person name="Hu W."/>
            <person name="Zhang Y."/>
            <person name="Tian X."/>
            <person name="Jiao Y."/>
            <person name="Liang X."/>
            <person name="Jin J."/>
            <person name="Gao L."/>
            <person name="Zheng W."/>
            <person name="Hao B."/>
            <person name="Liu S."/>
            <person name="Wang W."/>
            <person name="Yuan L."/>
            <person name="Cao M."/>
            <person name="McDermott J."/>
            <person name="Samudrala R."/>
            <person name="Wang J."/>
            <person name="Wong G.K."/>
            <person name="Yang H."/>
        </authorList>
    </citation>
    <scope>NUCLEOTIDE SEQUENCE [LARGE SCALE GENOMIC DNA]</scope>
</reference>
<reference evidence="4" key="2">
    <citation type="submission" date="2008-12" db="EMBL/GenBank/DDBJ databases">
        <title>Improved gene annotation of the rice (Oryza sativa) genomes.</title>
        <authorList>
            <person name="Wang J."/>
            <person name="Li R."/>
            <person name="Fan W."/>
            <person name="Huang Q."/>
            <person name="Zhang J."/>
            <person name="Zhou Y."/>
            <person name="Hu Y."/>
            <person name="Zi S."/>
            <person name="Li J."/>
            <person name="Ni P."/>
            <person name="Zheng H."/>
            <person name="Zhang Y."/>
            <person name="Zhao M."/>
            <person name="Hao Q."/>
            <person name="McDermott J."/>
            <person name="Samudrala R."/>
            <person name="Kristiansen K."/>
            <person name="Wong G.K.-S."/>
        </authorList>
    </citation>
    <scope>NUCLEOTIDE SEQUENCE</scope>
</reference>